<organism evidence="2">
    <name type="scientific">Candidatus Kentrum sp. FW</name>
    <dbReference type="NCBI Taxonomy" id="2126338"/>
    <lineage>
        <taxon>Bacteria</taxon>
        <taxon>Pseudomonadati</taxon>
        <taxon>Pseudomonadota</taxon>
        <taxon>Gammaproteobacteria</taxon>
        <taxon>Candidatus Kentrum</taxon>
    </lineage>
</organism>
<reference evidence="2" key="1">
    <citation type="submission" date="2019-02" db="EMBL/GenBank/DDBJ databases">
        <authorList>
            <person name="Gruber-Vodicka R. H."/>
            <person name="Seah K. B. B."/>
        </authorList>
    </citation>
    <scope>NUCLEOTIDE SEQUENCE</scope>
    <source>
        <strain evidence="2">BECK_BZ106</strain>
    </source>
</reference>
<feature type="region of interest" description="Disordered" evidence="1">
    <location>
        <begin position="1"/>
        <end position="22"/>
    </location>
</feature>
<dbReference type="AlphaFoldDB" id="A0A450TPC1"/>
<accession>A0A450TPC1</accession>
<dbReference type="EMBL" id="CAADFD010000172">
    <property type="protein sequence ID" value="VFJ69790.1"/>
    <property type="molecule type" value="Genomic_DNA"/>
</dbReference>
<proteinExistence type="predicted"/>
<sequence length="80" mass="8817">MTDPKSPDENQGYTSDPKDIDPTIRAARHYVGELNNALMKMGDSISASNSDLQQQTHAMEAAIAGIRLSSEKIYNTCVFR</sequence>
<gene>
    <name evidence="2" type="ORF">BECKFW1821B_GA0114236_11721</name>
</gene>
<name>A0A450TPC1_9GAMM</name>
<evidence type="ECO:0000256" key="1">
    <source>
        <dbReference type="SAM" id="MobiDB-lite"/>
    </source>
</evidence>
<evidence type="ECO:0000313" key="2">
    <source>
        <dbReference type="EMBL" id="VFJ69790.1"/>
    </source>
</evidence>
<protein>
    <submittedName>
        <fullName evidence="2">Uncharacterized protein</fullName>
    </submittedName>
</protein>